<accession>A0A3N0E2Q2</accession>
<dbReference type="InterPro" id="IPR017969">
    <property type="entry name" value="Heavy-metal-associated_CS"/>
</dbReference>
<dbReference type="PRINTS" id="PR00944">
    <property type="entry name" value="CUEXPORT"/>
</dbReference>
<sequence>MASTTITVTGMSCGHCVSAVKEEVGALSGVQSVEVDLESGRVTVASDDPLPNERLTAAIDEAGYDVVG</sequence>
<gene>
    <name evidence="4" type="ORF">EFW17_20335</name>
</gene>
<dbReference type="FunFam" id="3.30.70.100:FF:000001">
    <property type="entry name" value="ATPase copper transporting beta"/>
    <property type="match status" value="1"/>
</dbReference>
<dbReference type="GO" id="GO:0005507">
    <property type="term" value="F:copper ion binding"/>
    <property type="evidence" value="ECO:0007669"/>
    <property type="project" value="InterPro"/>
</dbReference>
<name>A0A3N0E2Q2_9ACTN</name>
<keyword evidence="2" id="KW-0186">Copper</keyword>
<dbReference type="EMBL" id="RJMB01000026">
    <property type="protein sequence ID" value="RNL82115.1"/>
    <property type="molecule type" value="Genomic_DNA"/>
</dbReference>
<dbReference type="Gene3D" id="3.30.70.100">
    <property type="match status" value="1"/>
</dbReference>
<evidence type="ECO:0000256" key="2">
    <source>
        <dbReference type="ARBA" id="ARBA00023008"/>
    </source>
</evidence>
<proteinExistence type="predicted"/>
<dbReference type="Pfam" id="PF00403">
    <property type="entry name" value="HMA"/>
    <property type="match status" value="1"/>
</dbReference>
<keyword evidence="1" id="KW-0479">Metal-binding</keyword>
<dbReference type="Proteomes" id="UP000269198">
    <property type="component" value="Unassembled WGS sequence"/>
</dbReference>
<dbReference type="InterPro" id="IPR006122">
    <property type="entry name" value="HMA_Cu_ion-bd"/>
</dbReference>
<dbReference type="CDD" id="cd00371">
    <property type="entry name" value="HMA"/>
    <property type="match status" value="1"/>
</dbReference>
<dbReference type="InterPro" id="IPR006121">
    <property type="entry name" value="HMA_dom"/>
</dbReference>
<evidence type="ECO:0000256" key="1">
    <source>
        <dbReference type="ARBA" id="ARBA00022723"/>
    </source>
</evidence>
<dbReference type="GO" id="GO:0006825">
    <property type="term" value="P:copper ion transport"/>
    <property type="evidence" value="ECO:0007669"/>
    <property type="project" value="InterPro"/>
</dbReference>
<dbReference type="SUPFAM" id="SSF55008">
    <property type="entry name" value="HMA, heavy metal-associated domain"/>
    <property type="match status" value="1"/>
</dbReference>
<dbReference type="PROSITE" id="PS50846">
    <property type="entry name" value="HMA_2"/>
    <property type="match status" value="1"/>
</dbReference>
<dbReference type="NCBIfam" id="TIGR00003">
    <property type="entry name" value="copper ion binding protein"/>
    <property type="match status" value="1"/>
</dbReference>
<reference evidence="4 5" key="1">
    <citation type="submission" date="2018-11" db="EMBL/GenBank/DDBJ databases">
        <title>The genome draft of YIM 96095.</title>
        <authorList>
            <person name="Tang S.-K."/>
            <person name="Chunyu W.-X."/>
            <person name="Feng Y.-Z."/>
        </authorList>
    </citation>
    <scope>NUCLEOTIDE SEQUENCE [LARGE SCALE GENOMIC DNA]</scope>
    <source>
        <strain evidence="4 5">YIM 96095</strain>
    </source>
</reference>
<evidence type="ECO:0000313" key="5">
    <source>
        <dbReference type="Proteomes" id="UP000269198"/>
    </source>
</evidence>
<organism evidence="4 5">
    <name type="scientific">Halostreptopolyspora alba</name>
    <dbReference type="NCBI Taxonomy" id="2487137"/>
    <lineage>
        <taxon>Bacteria</taxon>
        <taxon>Bacillati</taxon>
        <taxon>Actinomycetota</taxon>
        <taxon>Actinomycetes</taxon>
        <taxon>Streptosporangiales</taxon>
        <taxon>Nocardiopsidaceae</taxon>
        <taxon>Halostreptopolyspora</taxon>
    </lineage>
</organism>
<dbReference type="PROSITE" id="PS01047">
    <property type="entry name" value="HMA_1"/>
    <property type="match status" value="1"/>
</dbReference>
<dbReference type="InterPro" id="IPR000428">
    <property type="entry name" value="Cu-bd"/>
</dbReference>
<keyword evidence="5" id="KW-1185">Reference proteome</keyword>
<comment type="caution">
    <text evidence="4">The sequence shown here is derived from an EMBL/GenBank/DDBJ whole genome shotgun (WGS) entry which is preliminary data.</text>
</comment>
<protein>
    <submittedName>
        <fullName evidence="4">Copper chaperone</fullName>
    </submittedName>
</protein>
<evidence type="ECO:0000259" key="3">
    <source>
        <dbReference type="PROSITE" id="PS50846"/>
    </source>
</evidence>
<dbReference type="RefSeq" id="WP_123203027.1">
    <property type="nucleotide sequence ID" value="NZ_RJMB01000026.1"/>
</dbReference>
<feature type="domain" description="HMA" evidence="3">
    <location>
        <begin position="2"/>
        <end position="67"/>
    </location>
</feature>
<dbReference type="InterPro" id="IPR036163">
    <property type="entry name" value="HMA_dom_sf"/>
</dbReference>
<evidence type="ECO:0000313" key="4">
    <source>
        <dbReference type="EMBL" id="RNL82115.1"/>
    </source>
</evidence>
<dbReference type="OrthoDB" id="9813965at2"/>
<dbReference type="AlphaFoldDB" id="A0A3N0E2Q2"/>